<evidence type="ECO:0000256" key="1">
    <source>
        <dbReference type="SAM" id="MobiDB-lite"/>
    </source>
</evidence>
<evidence type="ECO:0000313" key="2">
    <source>
        <dbReference type="EMBL" id="KZT51703.1"/>
    </source>
</evidence>
<feature type="region of interest" description="Disordered" evidence="1">
    <location>
        <begin position="213"/>
        <end position="246"/>
    </location>
</feature>
<name>A0A165CYW5_9BASI</name>
<dbReference type="Proteomes" id="UP000076842">
    <property type="component" value="Unassembled WGS sequence"/>
</dbReference>
<organism evidence="2 3">
    <name type="scientific">Calocera cornea HHB12733</name>
    <dbReference type="NCBI Taxonomy" id="1353952"/>
    <lineage>
        <taxon>Eukaryota</taxon>
        <taxon>Fungi</taxon>
        <taxon>Dikarya</taxon>
        <taxon>Basidiomycota</taxon>
        <taxon>Agaricomycotina</taxon>
        <taxon>Dacrymycetes</taxon>
        <taxon>Dacrymycetales</taxon>
        <taxon>Dacrymycetaceae</taxon>
        <taxon>Calocera</taxon>
    </lineage>
</organism>
<gene>
    <name evidence="2" type="ORF">CALCODRAFT_122469</name>
</gene>
<feature type="region of interest" description="Disordered" evidence="1">
    <location>
        <begin position="157"/>
        <end position="176"/>
    </location>
</feature>
<protein>
    <submittedName>
        <fullName evidence="2">Uncharacterized protein</fullName>
    </submittedName>
</protein>
<dbReference type="EMBL" id="KV424095">
    <property type="protein sequence ID" value="KZT51703.1"/>
    <property type="molecule type" value="Genomic_DNA"/>
</dbReference>
<keyword evidence="3" id="KW-1185">Reference proteome</keyword>
<feature type="compositionally biased region" description="Basic and acidic residues" evidence="1">
    <location>
        <begin position="235"/>
        <end position="246"/>
    </location>
</feature>
<proteinExistence type="predicted"/>
<accession>A0A165CYW5</accession>
<sequence length="246" mass="27565">MRGPASGLALEVRLDNLTSNVQAAREIRDRDQDDQHSTRQAGPTCLPQILLLLRGGRIEGGRPLLDRMLRRRSERWMCRMDQGVDKHPFQSLPAEGPRLCGLVLVEHKAQGPDIKRWKYWSQAIGRQADRLSVARYPWSSHPMAQKHRRMRMEHRLPAQAPESRHKRRRGAQAKQTALPHITLTLPNATESAPGGCEGVRGRRAGGWYAAAFPTAEELGGDSPEVGQSRARGRDKHSTCLDSDRAS</sequence>
<dbReference type="AlphaFoldDB" id="A0A165CYW5"/>
<evidence type="ECO:0000313" key="3">
    <source>
        <dbReference type="Proteomes" id="UP000076842"/>
    </source>
</evidence>
<dbReference type="InParanoid" id="A0A165CYW5"/>
<reference evidence="2 3" key="1">
    <citation type="journal article" date="2016" name="Mol. Biol. Evol.">
        <title>Comparative Genomics of Early-Diverging Mushroom-Forming Fungi Provides Insights into the Origins of Lignocellulose Decay Capabilities.</title>
        <authorList>
            <person name="Nagy L.G."/>
            <person name="Riley R."/>
            <person name="Tritt A."/>
            <person name="Adam C."/>
            <person name="Daum C."/>
            <person name="Floudas D."/>
            <person name="Sun H."/>
            <person name="Yadav J.S."/>
            <person name="Pangilinan J."/>
            <person name="Larsson K.H."/>
            <person name="Matsuura K."/>
            <person name="Barry K."/>
            <person name="Labutti K."/>
            <person name="Kuo R."/>
            <person name="Ohm R.A."/>
            <person name="Bhattacharya S.S."/>
            <person name="Shirouzu T."/>
            <person name="Yoshinaga Y."/>
            <person name="Martin F.M."/>
            <person name="Grigoriev I.V."/>
            <person name="Hibbett D.S."/>
        </authorList>
    </citation>
    <scope>NUCLEOTIDE SEQUENCE [LARGE SCALE GENOMIC DNA]</scope>
    <source>
        <strain evidence="2 3">HHB12733</strain>
    </source>
</reference>